<reference evidence="2 4" key="2">
    <citation type="submission" date="2020-06" db="EMBL/GenBank/DDBJ databases">
        <title>Complete genome of Paenibacillus barcinonensis KACC11450.</title>
        <authorList>
            <person name="Kim M."/>
            <person name="Park Y.-J."/>
            <person name="Shin J.-H."/>
        </authorList>
    </citation>
    <scope>NUCLEOTIDE SEQUENCE [LARGE SCALE GENOMIC DNA]</scope>
    <source>
        <strain evidence="2 4">KACC11450</strain>
    </source>
</reference>
<reference evidence="1 3" key="1">
    <citation type="submission" date="2018-06" db="EMBL/GenBank/DDBJ databases">
        <title>Genomic Encyclopedia of Type Strains, Phase III (KMG-III): the genomes of soil and plant-associated and newly described type strains.</title>
        <authorList>
            <person name="Whitman W."/>
        </authorList>
    </citation>
    <scope>NUCLEOTIDE SEQUENCE [LARGE SCALE GENOMIC DNA]</scope>
    <source>
        <strain evidence="1 3">CECT 7022</strain>
    </source>
</reference>
<evidence type="ECO:0000313" key="3">
    <source>
        <dbReference type="Proteomes" id="UP000247790"/>
    </source>
</evidence>
<dbReference type="RefSeq" id="WP_110895106.1">
    <property type="nucleotide sequence ID" value="NZ_CP054614.1"/>
</dbReference>
<evidence type="ECO:0000313" key="1">
    <source>
        <dbReference type="EMBL" id="PYE51627.1"/>
    </source>
</evidence>
<name>A0A2V4VVY7_PAEBA</name>
<dbReference type="Proteomes" id="UP000509327">
    <property type="component" value="Chromosome"/>
</dbReference>
<keyword evidence="4" id="KW-1185">Reference proteome</keyword>
<evidence type="ECO:0000313" key="4">
    <source>
        <dbReference type="Proteomes" id="UP000509327"/>
    </source>
</evidence>
<protein>
    <recommendedName>
        <fullName evidence="5">Calcineurin-like phosphoesterase family protein</fullName>
    </recommendedName>
</protein>
<accession>A0A2V4VVY7</accession>
<dbReference type="OrthoDB" id="2293078at2"/>
<dbReference type="EMBL" id="CP054614">
    <property type="protein sequence ID" value="QKS55991.1"/>
    <property type="molecule type" value="Genomic_DNA"/>
</dbReference>
<dbReference type="InterPro" id="IPR029052">
    <property type="entry name" value="Metallo-depent_PP-like"/>
</dbReference>
<dbReference type="AlphaFoldDB" id="A0A2V4VVY7"/>
<dbReference type="SUPFAM" id="SSF56300">
    <property type="entry name" value="Metallo-dependent phosphatases"/>
    <property type="match status" value="1"/>
</dbReference>
<organism evidence="1 3">
    <name type="scientific">Paenibacillus barcinonensis</name>
    <dbReference type="NCBI Taxonomy" id="198119"/>
    <lineage>
        <taxon>Bacteria</taxon>
        <taxon>Bacillati</taxon>
        <taxon>Bacillota</taxon>
        <taxon>Bacilli</taxon>
        <taxon>Bacillales</taxon>
        <taxon>Paenibacillaceae</taxon>
        <taxon>Paenibacillus</taxon>
    </lineage>
</organism>
<evidence type="ECO:0000313" key="2">
    <source>
        <dbReference type="EMBL" id="QKS55991.1"/>
    </source>
</evidence>
<evidence type="ECO:0008006" key="5">
    <source>
        <dbReference type="Google" id="ProtNLM"/>
    </source>
</evidence>
<proteinExistence type="predicted"/>
<sequence length="428" mass="49332">MTTTPEKLLEIGIKKRNGDIVDSWSSLAENFGDGMFSDGEQYRLWVKNRLRNEDRNKNKTLSIKEDFKESIEINKDGSQSSIKLIKMSIEDSKDVNYLLKAHGYDTDLWELTSARSNIWNSYSKKDGIMQLYSSKISVKPKKDELSLESIRSVFKEMSDMYVRPSHNPVRYNKNGMMLEVSIADIHLGKLAWMGDSNDTYNWEIARERFFHIINDVLTRTQTYKFEKILFCWSNDFFHYDGLTKTTTGGTPQDTDLKFAQMYKIGTQMLIEAVDLLSQFAPVETFYVGANHDKLTSYVATEHLAAWFRNDTNVKVDTDPKIRKYIEFGKCLIQFSHGHAEGKRIGEVMPVEAREAWGRTVYHEVHAGHYHSERTVTKDNGVIVRYLNSPTGADTWHYESGYVGALKVGQSFIWDKELGLMDAIYTTVE</sequence>
<dbReference type="EMBL" id="QJSW01000002">
    <property type="protein sequence ID" value="PYE51627.1"/>
    <property type="molecule type" value="Genomic_DNA"/>
</dbReference>
<dbReference type="Proteomes" id="UP000247790">
    <property type="component" value="Unassembled WGS sequence"/>
</dbReference>
<gene>
    <name evidence="1" type="ORF">DFQ00_102422</name>
    <name evidence="2" type="ORF">HUB98_06295</name>
</gene>